<proteinExistence type="predicted"/>
<gene>
    <name evidence="2" type="ORF">WKV53_19910</name>
</gene>
<dbReference type="RefSeq" id="WP_341406546.1">
    <property type="nucleotide sequence ID" value="NZ_JBBUKT010000008.1"/>
</dbReference>
<dbReference type="Proteomes" id="UP001371305">
    <property type="component" value="Unassembled WGS sequence"/>
</dbReference>
<dbReference type="Pfam" id="PF22262">
    <property type="entry name" value="DUF6950"/>
    <property type="match status" value="1"/>
</dbReference>
<evidence type="ECO:0000313" key="2">
    <source>
        <dbReference type="EMBL" id="MEK7952789.1"/>
    </source>
</evidence>
<sequence>MKDLIADLDSYLRATFGRRYVPGDHDCVLFIAGWVDLVSGSSHADSIRGTYATHNEGLRKHVAGKGTICMAVQGQLLAAGWQQVTDPGDFRTGDIILTDGDHPGIWRGKSIVASAFGFAGHAYLHRRHATAALRWPAP</sequence>
<dbReference type="InterPro" id="IPR053802">
    <property type="entry name" value="DUF6950"/>
</dbReference>
<feature type="domain" description="DUF6950" evidence="1">
    <location>
        <begin position="6"/>
        <end position="134"/>
    </location>
</feature>
<organism evidence="2 3">
    <name type="scientific">Luteolibacter soli</name>
    <dbReference type="NCBI Taxonomy" id="3135280"/>
    <lineage>
        <taxon>Bacteria</taxon>
        <taxon>Pseudomonadati</taxon>
        <taxon>Verrucomicrobiota</taxon>
        <taxon>Verrucomicrobiia</taxon>
        <taxon>Verrucomicrobiales</taxon>
        <taxon>Verrucomicrobiaceae</taxon>
        <taxon>Luteolibacter</taxon>
    </lineage>
</organism>
<dbReference type="EMBL" id="JBBUKT010000008">
    <property type="protein sequence ID" value="MEK7952789.1"/>
    <property type="molecule type" value="Genomic_DNA"/>
</dbReference>
<reference evidence="2 3" key="1">
    <citation type="submission" date="2024-04" db="EMBL/GenBank/DDBJ databases">
        <title>Luteolibacter sp. isolated from soil.</title>
        <authorList>
            <person name="An J."/>
        </authorList>
    </citation>
    <scope>NUCLEOTIDE SEQUENCE [LARGE SCALE GENOMIC DNA]</scope>
    <source>
        <strain evidence="2 3">Y139</strain>
    </source>
</reference>
<name>A0ABU9B0P7_9BACT</name>
<comment type="caution">
    <text evidence="2">The sequence shown here is derived from an EMBL/GenBank/DDBJ whole genome shotgun (WGS) entry which is preliminary data.</text>
</comment>
<keyword evidence="3" id="KW-1185">Reference proteome</keyword>
<evidence type="ECO:0000313" key="3">
    <source>
        <dbReference type="Proteomes" id="UP001371305"/>
    </source>
</evidence>
<evidence type="ECO:0000259" key="1">
    <source>
        <dbReference type="Pfam" id="PF22262"/>
    </source>
</evidence>
<accession>A0ABU9B0P7</accession>
<protein>
    <recommendedName>
        <fullName evidence="1">DUF6950 domain-containing protein</fullName>
    </recommendedName>
</protein>